<dbReference type="InterPro" id="IPR036457">
    <property type="entry name" value="PPM-type-like_dom_sf"/>
</dbReference>
<gene>
    <name evidence="2" type="ORF">KP509_26G028800</name>
</gene>
<protein>
    <recommendedName>
        <fullName evidence="1">PPM-type phosphatase domain-containing protein</fullName>
    </recommendedName>
</protein>
<dbReference type="SMART" id="SM00332">
    <property type="entry name" value="PP2Cc"/>
    <property type="match status" value="1"/>
</dbReference>
<dbReference type="AlphaFoldDB" id="A0A8T2RJ92"/>
<proteinExistence type="predicted"/>
<dbReference type="OrthoDB" id="10264738at2759"/>
<feature type="domain" description="PPM-type phosphatase" evidence="1">
    <location>
        <begin position="59"/>
        <end position="390"/>
    </location>
</feature>
<dbReference type="OMA" id="CGVESKM"/>
<dbReference type="SUPFAM" id="SSF81606">
    <property type="entry name" value="PP2C-like"/>
    <property type="match status" value="1"/>
</dbReference>
<dbReference type="CDD" id="cd00143">
    <property type="entry name" value="PP2Cc"/>
    <property type="match status" value="1"/>
</dbReference>
<dbReference type="InterPro" id="IPR015655">
    <property type="entry name" value="PP2C"/>
</dbReference>
<keyword evidence="3" id="KW-1185">Reference proteome</keyword>
<evidence type="ECO:0000313" key="3">
    <source>
        <dbReference type="Proteomes" id="UP000825935"/>
    </source>
</evidence>
<dbReference type="PANTHER" id="PTHR47992">
    <property type="entry name" value="PROTEIN PHOSPHATASE"/>
    <property type="match status" value="1"/>
</dbReference>
<evidence type="ECO:0000259" key="1">
    <source>
        <dbReference type="PROSITE" id="PS51746"/>
    </source>
</evidence>
<name>A0A8T2RJ92_CERRI</name>
<accession>A0A8T2RJ92</accession>
<sequence>MGACMSIDEDTMQIVCGPAKPTLRARRRMLTQMLDAESKVADILSKMPGRICGNGSTLSSCAYSKQGRKGVNQDCMLIWEEYAAQSDTVFCGIFDGHGRNGHLVAKKVRDSLPVLLALPVKLLAEEYNKIDKEDATTDEYKLEDDNDEDFESLAHDKTDKDTLCTLCNFNPAEDMAPMSKLSSEQWRVKLVGACRLMDRTLNVHPKIHCFESGTTALTMVVQGETIVIGNVGDSRAVLGKRLSDGSVVAEQLTTDLKPNLPRELERIKRHKGRVFALCDEPGVARIWLPDSDMPGLAMARALGDFCLKDYGLSSVPQVCVRRLAVEDQFIVLATDGIWDVLSNDQVVAIVSSTSPKEKAAKALVDAAVRAWKVRYGSWRTDDCSAVCYFIKNKLTPTTSSTKQEHGLLQIEALGESSLQAISVDVHTR</sequence>
<dbReference type="Pfam" id="PF00481">
    <property type="entry name" value="PP2C"/>
    <property type="match status" value="1"/>
</dbReference>
<comment type="caution">
    <text evidence="2">The sequence shown here is derived from an EMBL/GenBank/DDBJ whole genome shotgun (WGS) entry which is preliminary data.</text>
</comment>
<dbReference type="EMBL" id="CM035431">
    <property type="protein sequence ID" value="KAH7296573.1"/>
    <property type="molecule type" value="Genomic_DNA"/>
</dbReference>
<dbReference type="Proteomes" id="UP000825935">
    <property type="component" value="Chromosome 26"/>
</dbReference>
<dbReference type="Gene3D" id="3.60.40.10">
    <property type="entry name" value="PPM-type phosphatase domain"/>
    <property type="match status" value="1"/>
</dbReference>
<dbReference type="EMBL" id="CM035431">
    <property type="protein sequence ID" value="KAH7296572.1"/>
    <property type="molecule type" value="Genomic_DNA"/>
</dbReference>
<evidence type="ECO:0000313" key="2">
    <source>
        <dbReference type="EMBL" id="KAH7296572.1"/>
    </source>
</evidence>
<organism evidence="2 3">
    <name type="scientific">Ceratopteris richardii</name>
    <name type="common">Triangle waterfern</name>
    <dbReference type="NCBI Taxonomy" id="49495"/>
    <lineage>
        <taxon>Eukaryota</taxon>
        <taxon>Viridiplantae</taxon>
        <taxon>Streptophyta</taxon>
        <taxon>Embryophyta</taxon>
        <taxon>Tracheophyta</taxon>
        <taxon>Polypodiopsida</taxon>
        <taxon>Polypodiidae</taxon>
        <taxon>Polypodiales</taxon>
        <taxon>Pteridineae</taxon>
        <taxon>Pteridaceae</taxon>
        <taxon>Parkerioideae</taxon>
        <taxon>Ceratopteris</taxon>
    </lineage>
</organism>
<dbReference type="InterPro" id="IPR001932">
    <property type="entry name" value="PPM-type_phosphatase-like_dom"/>
</dbReference>
<reference evidence="2" key="1">
    <citation type="submission" date="2021-08" db="EMBL/GenBank/DDBJ databases">
        <title>WGS assembly of Ceratopteris richardii.</title>
        <authorList>
            <person name="Marchant D.B."/>
            <person name="Chen G."/>
            <person name="Jenkins J."/>
            <person name="Shu S."/>
            <person name="Leebens-Mack J."/>
            <person name="Grimwood J."/>
            <person name="Schmutz J."/>
            <person name="Soltis P."/>
            <person name="Soltis D."/>
            <person name="Chen Z.-H."/>
        </authorList>
    </citation>
    <scope>NUCLEOTIDE SEQUENCE</scope>
    <source>
        <strain evidence="2">Whitten #5841</strain>
        <tissue evidence="2">Leaf</tissue>
    </source>
</reference>
<dbReference type="PROSITE" id="PS51746">
    <property type="entry name" value="PPM_2"/>
    <property type="match status" value="1"/>
</dbReference>
<dbReference type="GO" id="GO:0004722">
    <property type="term" value="F:protein serine/threonine phosphatase activity"/>
    <property type="evidence" value="ECO:0007669"/>
    <property type="project" value="InterPro"/>
</dbReference>